<feature type="compositionally biased region" description="Polar residues" evidence="1">
    <location>
        <begin position="309"/>
        <end position="327"/>
    </location>
</feature>
<dbReference type="AlphaFoldDB" id="A0A3A6TQ42"/>
<dbReference type="Pfam" id="PF08401">
    <property type="entry name" value="ArdcN"/>
    <property type="match status" value="1"/>
</dbReference>
<dbReference type="GO" id="GO:0003697">
    <property type="term" value="F:single-stranded DNA binding"/>
    <property type="evidence" value="ECO:0007669"/>
    <property type="project" value="InterPro"/>
</dbReference>
<evidence type="ECO:0000259" key="2">
    <source>
        <dbReference type="Pfam" id="PF08401"/>
    </source>
</evidence>
<evidence type="ECO:0000313" key="4">
    <source>
        <dbReference type="EMBL" id="RJY07552.1"/>
    </source>
</evidence>
<comment type="caution">
    <text evidence="4">The sequence shown here is derived from an EMBL/GenBank/DDBJ whole genome shotgun (WGS) entry which is preliminary data.</text>
</comment>
<evidence type="ECO:0000313" key="5">
    <source>
        <dbReference type="Proteomes" id="UP000273022"/>
    </source>
</evidence>
<dbReference type="InterPro" id="IPR013610">
    <property type="entry name" value="ArdC_N"/>
</dbReference>
<dbReference type="EMBL" id="QYYH01000115">
    <property type="protein sequence ID" value="RJY07552.1"/>
    <property type="molecule type" value="Genomic_DNA"/>
</dbReference>
<organism evidence="4 5">
    <name type="scientific">Parashewanella spongiae</name>
    <dbReference type="NCBI Taxonomy" id="342950"/>
    <lineage>
        <taxon>Bacteria</taxon>
        <taxon>Pseudomonadati</taxon>
        <taxon>Pseudomonadota</taxon>
        <taxon>Gammaproteobacteria</taxon>
        <taxon>Alteromonadales</taxon>
        <taxon>Shewanellaceae</taxon>
        <taxon>Parashewanella</taxon>
    </lineage>
</organism>
<evidence type="ECO:0000259" key="3">
    <source>
        <dbReference type="Pfam" id="PF18818"/>
    </source>
</evidence>
<keyword evidence="5" id="KW-1185">Reference proteome</keyword>
<proteinExistence type="predicted"/>
<gene>
    <name evidence="4" type="ORF">D5R81_15420</name>
</gene>
<dbReference type="RefSeq" id="WP_121854522.1">
    <property type="nucleotide sequence ID" value="NZ_CP037952.1"/>
</dbReference>
<feature type="domain" description="N-terminal" evidence="2">
    <location>
        <begin position="11"/>
        <end position="106"/>
    </location>
</feature>
<evidence type="ECO:0000256" key="1">
    <source>
        <dbReference type="SAM" id="MobiDB-lite"/>
    </source>
</evidence>
<dbReference type="OrthoDB" id="9792687at2"/>
<sequence>MPVKKTAKVPYHEQIANKLIEQLKAGTAPWQKPWQAGIPQLPHNPISGTRYRGSNALWLAMQCRNDPRWMTYKQANSIDAQVQKGQHGTIVQYWKIFDKVDKTDSNGNKILGADGKPIKVNVKLDKPRVFSAVVFNAEQIDSLPELEVKQLPEWQRHARAEKIIQNSGVTIHHDQSDNAYYSPATDSIHLPARSKFQSADNFYATALHELGHSTGHQSRLNRDMTGRFGDESYAKEELRAEIGSLMLGDELQIGHEFGQHAAYVDHWVKVLQDDPKEILRASRDAEKIQEYVLGLENEAQKVLSKEPSKLNNSKQPACATTISSSRSKSTDIEFESG</sequence>
<dbReference type="InterPro" id="IPR017113">
    <property type="entry name" value="Antirestriction_ArdC"/>
</dbReference>
<feature type="region of interest" description="Disordered" evidence="1">
    <location>
        <begin position="305"/>
        <end position="337"/>
    </location>
</feature>
<dbReference type="InterPro" id="IPR041459">
    <property type="entry name" value="MPTase-PolyVal"/>
</dbReference>
<protein>
    <submittedName>
        <fullName evidence="4">DUF1738 domain-containing protein</fullName>
    </submittedName>
</protein>
<reference evidence="4 5" key="1">
    <citation type="submission" date="2018-09" db="EMBL/GenBank/DDBJ databases">
        <title>Phylogeny of the Shewanellaceae, and recommendation for two new genera, Pseudoshewanella and Parashewanella.</title>
        <authorList>
            <person name="Wang G."/>
        </authorList>
    </citation>
    <scope>NUCLEOTIDE SEQUENCE [LARGE SCALE GENOMIC DNA]</scope>
    <source>
        <strain evidence="4 5">KCTC 22492</strain>
    </source>
</reference>
<dbReference type="Proteomes" id="UP000273022">
    <property type="component" value="Unassembled WGS sequence"/>
</dbReference>
<dbReference type="Pfam" id="PF18818">
    <property type="entry name" value="MPTase-PolyVal"/>
    <property type="match status" value="1"/>
</dbReference>
<name>A0A3A6TQ42_9GAMM</name>
<feature type="domain" description="Polyvalent protein metallopeptidase" evidence="3">
    <location>
        <begin position="159"/>
        <end position="283"/>
    </location>
</feature>
<dbReference type="PIRSF" id="PIRSF037112">
    <property type="entry name" value="Antirestriction_ArdC"/>
    <property type="match status" value="1"/>
</dbReference>
<accession>A0A3A6TQ42</accession>